<name>A0A177DW77_ALTAL</name>
<evidence type="ECO:0000313" key="3">
    <source>
        <dbReference type="Proteomes" id="UP000077248"/>
    </source>
</evidence>
<dbReference type="AlphaFoldDB" id="A0A177DW77"/>
<dbReference type="OMA" id="RIVFMAG"/>
<feature type="transmembrane region" description="Helical" evidence="1">
    <location>
        <begin position="234"/>
        <end position="259"/>
    </location>
</feature>
<dbReference type="VEuPathDB" id="FungiDB:CC77DRAFT_1006810"/>
<gene>
    <name evidence="2" type="ORF">CC77DRAFT_1006810</name>
</gene>
<dbReference type="KEGG" id="aalt:CC77DRAFT_1006810"/>
<dbReference type="Proteomes" id="UP000077248">
    <property type="component" value="Unassembled WGS sequence"/>
</dbReference>
<accession>A0A177DW77</accession>
<keyword evidence="1" id="KW-0812">Transmembrane</keyword>
<proteinExistence type="predicted"/>
<reference evidence="2 3" key="1">
    <citation type="submission" date="2016-05" db="EMBL/GenBank/DDBJ databases">
        <title>Comparative analysis of secretome profiles of manganese(II)-oxidizing ascomycete fungi.</title>
        <authorList>
            <consortium name="DOE Joint Genome Institute"/>
            <person name="Zeiner C.A."/>
            <person name="Purvine S.O."/>
            <person name="Zink E.M."/>
            <person name="Wu S."/>
            <person name="Pasa-Tolic L."/>
            <person name="Chaput D.L."/>
            <person name="Haridas S."/>
            <person name="Grigoriev I.V."/>
            <person name="Santelli C.M."/>
            <person name="Hansel C.M."/>
        </authorList>
    </citation>
    <scope>NUCLEOTIDE SEQUENCE [LARGE SCALE GENOMIC DNA]</scope>
    <source>
        <strain evidence="2 3">SRC1lrK2f</strain>
    </source>
</reference>
<evidence type="ECO:0000313" key="2">
    <source>
        <dbReference type="EMBL" id="OAG23461.1"/>
    </source>
</evidence>
<evidence type="ECO:0000256" key="1">
    <source>
        <dbReference type="SAM" id="Phobius"/>
    </source>
</evidence>
<keyword evidence="1" id="KW-0472">Membrane</keyword>
<dbReference type="GeneID" id="29109034"/>
<keyword evidence="3" id="KW-1185">Reference proteome</keyword>
<feature type="transmembrane region" description="Helical" evidence="1">
    <location>
        <begin position="124"/>
        <end position="141"/>
    </location>
</feature>
<dbReference type="RefSeq" id="XP_018388882.1">
    <property type="nucleotide sequence ID" value="XM_018523440.1"/>
</dbReference>
<organism evidence="2 3">
    <name type="scientific">Alternaria alternata</name>
    <name type="common">Alternaria rot fungus</name>
    <name type="synonym">Torula alternata</name>
    <dbReference type="NCBI Taxonomy" id="5599"/>
    <lineage>
        <taxon>Eukaryota</taxon>
        <taxon>Fungi</taxon>
        <taxon>Dikarya</taxon>
        <taxon>Ascomycota</taxon>
        <taxon>Pezizomycotina</taxon>
        <taxon>Dothideomycetes</taxon>
        <taxon>Pleosporomycetidae</taxon>
        <taxon>Pleosporales</taxon>
        <taxon>Pleosporineae</taxon>
        <taxon>Pleosporaceae</taxon>
        <taxon>Alternaria</taxon>
        <taxon>Alternaria sect. Alternaria</taxon>
        <taxon>Alternaria alternata complex</taxon>
    </lineage>
</organism>
<sequence length="320" mass="36912">MRFSPTMRNVVLQATAICTISLLYTHYVSENMFDAVIHDETFSHLAGMFDNATAAEQAHNARLEKMQKSVIPKDEADNYVMRTVNETNGTTWSYFVPKNQTEAIPTTKNATKESFYGRELPREVLIVFILVILQYWWFVGLEKILPARPRRRDVTYQGKEKMEESEDREEEVVKKWIAQGRVNRASLNICNTFLKWVLELTVGTLWFLTVQHVLRQLLKLNSPMSVFVGLKSHLIFGFLGTFFSVAPFVRLIAFVVVPAYKQILFIEAIELVWAVFTMQFLRMMASWAVKTEFVQTVMRNVTGEMERNPDKFRGAGAGEL</sequence>
<feature type="transmembrane region" description="Helical" evidence="1">
    <location>
        <begin position="193"/>
        <end position="214"/>
    </location>
</feature>
<dbReference type="EMBL" id="KV441473">
    <property type="protein sequence ID" value="OAG23461.1"/>
    <property type="molecule type" value="Genomic_DNA"/>
</dbReference>
<protein>
    <submittedName>
        <fullName evidence="2">Uncharacterized protein</fullName>
    </submittedName>
</protein>
<feature type="transmembrane region" description="Helical" evidence="1">
    <location>
        <begin position="271"/>
        <end position="289"/>
    </location>
</feature>
<keyword evidence="1" id="KW-1133">Transmembrane helix</keyword>